<name>A0A270NIV8_STEMA</name>
<reference evidence="1 2" key="1">
    <citation type="submission" date="2017-06" db="EMBL/GenBank/DDBJ databases">
        <title>Genome sequencing and assembly of Stenotrophomonas maltophilia DF07.</title>
        <authorList>
            <person name="Iyer R."/>
        </authorList>
    </citation>
    <scope>NUCLEOTIDE SEQUENCE [LARGE SCALE GENOMIC DNA]</scope>
    <source>
        <strain evidence="1 2">DF07</strain>
    </source>
</reference>
<dbReference type="AlphaFoldDB" id="A0A270NIV8"/>
<dbReference type="EMBL" id="NJGC01000011">
    <property type="protein sequence ID" value="PAM71478.1"/>
    <property type="molecule type" value="Genomic_DNA"/>
</dbReference>
<dbReference type="RefSeq" id="WP_095378027.1">
    <property type="nucleotide sequence ID" value="NZ_NJGC01000011.1"/>
</dbReference>
<proteinExistence type="predicted"/>
<accession>A0A270NIV8</accession>
<evidence type="ECO:0000313" key="2">
    <source>
        <dbReference type="Proteomes" id="UP000216433"/>
    </source>
</evidence>
<organism evidence="1 2">
    <name type="scientific">Stenotrophomonas maltophilia</name>
    <name type="common">Pseudomonas maltophilia</name>
    <name type="synonym">Xanthomonas maltophilia</name>
    <dbReference type="NCBI Taxonomy" id="40324"/>
    <lineage>
        <taxon>Bacteria</taxon>
        <taxon>Pseudomonadati</taxon>
        <taxon>Pseudomonadota</taxon>
        <taxon>Gammaproteobacteria</taxon>
        <taxon>Lysobacterales</taxon>
        <taxon>Lysobacteraceae</taxon>
        <taxon>Stenotrophomonas</taxon>
        <taxon>Stenotrophomonas maltophilia group</taxon>
    </lineage>
</organism>
<dbReference type="Proteomes" id="UP000216433">
    <property type="component" value="Unassembled WGS sequence"/>
</dbReference>
<comment type="caution">
    <text evidence="1">The sequence shown here is derived from an EMBL/GenBank/DDBJ whole genome shotgun (WGS) entry which is preliminary data.</text>
</comment>
<sequence>MDFSDILTGLAAASAVSAIISAGAIKASPGFARWATNKVATFFR</sequence>
<dbReference type="InterPro" id="IPR057886">
    <property type="entry name" value="Inovirus_capsid"/>
</dbReference>
<protein>
    <submittedName>
        <fullName evidence="1">Capsid protein</fullName>
    </submittedName>
</protein>
<dbReference type="Pfam" id="PF25631">
    <property type="entry name" value="Inovirus_capsid"/>
    <property type="match status" value="1"/>
</dbReference>
<gene>
    <name evidence="1" type="ORF">CEK00_11475</name>
</gene>
<evidence type="ECO:0000313" key="1">
    <source>
        <dbReference type="EMBL" id="PAM71478.1"/>
    </source>
</evidence>